<comment type="caution">
    <text evidence="1">The sequence shown here is derived from an EMBL/GenBank/DDBJ whole genome shotgun (WGS) entry which is preliminary data.</text>
</comment>
<proteinExistence type="predicted"/>
<keyword evidence="2" id="KW-1185">Reference proteome</keyword>
<name>A0ACA9NMP2_9GLOM</name>
<dbReference type="Proteomes" id="UP000789920">
    <property type="component" value="Unassembled WGS sequence"/>
</dbReference>
<sequence length="184" mass="21364">MPHNANLVLEICGGLRPNLDTELAPEPLKDLIKRPKASELNKTLNNWQHGFDEKKGNVEFARQRKKIKIIEQCYTILLESGYHEETEEVHKMVKKLLAANNKPGYQIYPREVYHSKFIDTEKINKLLQSSKEENKEQLRYFDNFDDLGLAVSFEELDIIGNEKEKTEQQQSSLQAQIQIPPKSN</sequence>
<evidence type="ECO:0000313" key="2">
    <source>
        <dbReference type="Proteomes" id="UP000789920"/>
    </source>
</evidence>
<organism evidence="1 2">
    <name type="scientific">Racocetra persica</name>
    <dbReference type="NCBI Taxonomy" id="160502"/>
    <lineage>
        <taxon>Eukaryota</taxon>
        <taxon>Fungi</taxon>
        <taxon>Fungi incertae sedis</taxon>
        <taxon>Mucoromycota</taxon>
        <taxon>Glomeromycotina</taxon>
        <taxon>Glomeromycetes</taxon>
        <taxon>Diversisporales</taxon>
        <taxon>Gigasporaceae</taxon>
        <taxon>Racocetra</taxon>
    </lineage>
</organism>
<reference evidence="1" key="1">
    <citation type="submission" date="2021-06" db="EMBL/GenBank/DDBJ databases">
        <authorList>
            <person name="Kallberg Y."/>
            <person name="Tangrot J."/>
            <person name="Rosling A."/>
        </authorList>
    </citation>
    <scope>NUCLEOTIDE SEQUENCE</scope>
    <source>
        <strain evidence="1">MA461A</strain>
    </source>
</reference>
<gene>
    <name evidence="1" type="ORF">RPERSI_LOCUS8491</name>
</gene>
<accession>A0ACA9NMP2</accession>
<dbReference type="EMBL" id="CAJVQC010015375">
    <property type="protein sequence ID" value="CAG8666440.1"/>
    <property type="molecule type" value="Genomic_DNA"/>
</dbReference>
<evidence type="ECO:0000313" key="1">
    <source>
        <dbReference type="EMBL" id="CAG8666440.1"/>
    </source>
</evidence>
<protein>
    <submittedName>
        <fullName evidence="1">10507_t:CDS:1</fullName>
    </submittedName>
</protein>